<sequence>MYQEERLLKILNYLNENHAMSVMEICSLLEVSRDTARRDIVKLVQEGIVIRTHGGVALPQLQREIATYQERLIDETDAKRQIGKLAARLIKDRESVIMDVSTTVQAVAEQIAAKAITVITHSLDIVSILSGREDLQVYVLGGYLHAKNRLFYGPSVIEKLGELRADKAFIGAAAIRNDGLYFPYEDDVSVKKEMARRSDQVIVVADFSKFLSKSVYRLDFDLVDILITDQEVPAEIRDVLDNKNITIIQCEEKAKNEEENRYES</sequence>
<evidence type="ECO:0000256" key="1">
    <source>
        <dbReference type="ARBA" id="ARBA00023015"/>
    </source>
</evidence>
<reference evidence="5 6" key="1">
    <citation type="submission" date="2023-03" db="EMBL/GenBank/DDBJ databases">
        <title>Bacillus Genome Sequencing.</title>
        <authorList>
            <person name="Dunlap C."/>
        </authorList>
    </citation>
    <scope>NUCLEOTIDE SEQUENCE [LARGE SCALE GENOMIC DNA]</scope>
    <source>
        <strain evidence="5 6">BD-533</strain>
    </source>
</reference>
<dbReference type="InterPro" id="IPR036390">
    <property type="entry name" value="WH_DNA-bd_sf"/>
</dbReference>
<dbReference type="Gene3D" id="1.10.10.10">
    <property type="entry name" value="Winged helix-like DNA-binding domain superfamily/Winged helix DNA-binding domain"/>
    <property type="match status" value="1"/>
</dbReference>
<evidence type="ECO:0000313" key="6">
    <source>
        <dbReference type="Proteomes" id="UP001338137"/>
    </source>
</evidence>
<dbReference type="InterPro" id="IPR014036">
    <property type="entry name" value="DeoR-like_C"/>
</dbReference>
<name>A0ABU6GFF8_9BACL</name>
<evidence type="ECO:0000256" key="3">
    <source>
        <dbReference type="ARBA" id="ARBA00023163"/>
    </source>
</evidence>
<keyword evidence="1" id="KW-0805">Transcription regulation</keyword>
<dbReference type="PROSITE" id="PS00894">
    <property type="entry name" value="HTH_DEOR_1"/>
    <property type="match status" value="1"/>
</dbReference>
<evidence type="ECO:0000256" key="2">
    <source>
        <dbReference type="ARBA" id="ARBA00023125"/>
    </source>
</evidence>
<feature type="domain" description="HTH deoR-type" evidence="4">
    <location>
        <begin position="3"/>
        <end position="58"/>
    </location>
</feature>
<dbReference type="Gene3D" id="3.40.50.1360">
    <property type="match status" value="1"/>
</dbReference>
<gene>
    <name evidence="5" type="ORF">P4I72_33005</name>
</gene>
<organism evidence="5 6">
    <name type="scientific">Paenibacillus alba</name>
    <dbReference type="NCBI Taxonomy" id="1197127"/>
    <lineage>
        <taxon>Bacteria</taxon>
        <taxon>Bacillati</taxon>
        <taxon>Bacillota</taxon>
        <taxon>Bacilli</taxon>
        <taxon>Bacillales</taxon>
        <taxon>Paenibacillaceae</taxon>
        <taxon>Paenibacillus</taxon>
    </lineage>
</organism>
<dbReference type="GO" id="GO:0003677">
    <property type="term" value="F:DNA binding"/>
    <property type="evidence" value="ECO:0007669"/>
    <property type="project" value="UniProtKB-KW"/>
</dbReference>
<accession>A0ABU6GFF8</accession>
<keyword evidence="6" id="KW-1185">Reference proteome</keyword>
<dbReference type="SMART" id="SM01134">
    <property type="entry name" value="DeoRC"/>
    <property type="match status" value="1"/>
</dbReference>
<dbReference type="InterPro" id="IPR037171">
    <property type="entry name" value="NagB/RpiA_transferase-like"/>
</dbReference>
<dbReference type="InterPro" id="IPR001034">
    <property type="entry name" value="DeoR_HTH"/>
</dbReference>
<dbReference type="Pfam" id="PF00455">
    <property type="entry name" value="DeoRC"/>
    <property type="match status" value="1"/>
</dbReference>
<comment type="caution">
    <text evidence="5">The sequence shown here is derived from an EMBL/GenBank/DDBJ whole genome shotgun (WGS) entry which is preliminary data.</text>
</comment>
<keyword evidence="2 5" id="KW-0238">DNA-binding</keyword>
<dbReference type="SMART" id="SM00420">
    <property type="entry name" value="HTH_DEOR"/>
    <property type="match status" value="1"/>
</dbReference>
<evidence type="ECO:0000259" key="4">
    <source>
        <dbReference type="PROSITE" id="PS51000"/>
    </source>
</evidence>
<dbReference type="PANTHER" id="PTHR30363">
    <property type="entry name" value="HTH-TYPE TRANSCRIPTIONAL REGULATOR SRLR-RELATED"/>
    <property type="match status" value="1"/>
</dbReference>
<dbReference type="PROSITE" id="PS51000">
    <property type="entry name" value="HTH_DEOR_2"/>
    <property type="match status" value="1"/>
</dbReference>
<keyword evidence="3" id="KW-0804">Transcription</keyword>
<dbReference type="Proteomes" id="UP001338137">
    <property type="component" value="Unassembled WGS sequence"/>
</dbReference>
<dbReference type="InterPro" id="IPR018356">
    <property type="entry name" value="Tscrpt_reg_HTH_DeoR_CS"/>
</dbReference>
<dbReference type="RefSeq" id="WP_326076020.1">
    <property type="nucleotide sequence ID" value="NZ_JARLKY010000107.1"/>
</dbReference>
<dbReference type="Pfam" id="PF08220">
    <property type="entry name" value="HTH_DeoR"/>
    <property type="match status" value="1"/>
</dbReference>
<dbReference type="PRINTS" id="PR00037">
    <property type="entry name" value="HTHLACR"/>
</dbReference>
<dbReference type="SUPFAM" id="SSF100950">
    <property type="entry name" value="NagB/RpiA/CoA transferase-like"/>
    <property type="match status" value="1"/>
</dbReference>
<dbReference type="InterPro" id="IPR050313">
    <property type="entry name" value="Carb_Metab_HTH_regulators"/>
</dbReference>
<protein>
    <submittedName>
        <fullName evidence="5">DeoR/GlpR family DNA-binding transcription regulator</fullName>
    </submittedName>
</protein>
<evidence type="ECO:0000313" key="5">
    <source>
        <dbReference type="EMBL" id="MEC0231927.1"/>
    </source>
</evidence>
<proteinExistence type="predicted"/>
<dbReference type="InterPro" id="IPR036388">
    <property type="entry name" value="WH-like_DNA-bd_sf"/>
</dbReference>
<dbReference type="SUPFAM" id="SSF46785">
    <property type="entry name" value="Winged helix' DNA-binding domain"/>
    <property type="match status" value="1"/>
</dbReference>
<dbReference type="PANTHER" id="PTHR30363:SF51">
    <property type="entry name" value="HTH-TYPE TRANSCRIPTIONAL REPRESSOR GLCR"/>
    <property type="match status" value="1"/>
</dbReference>
<dbReference type="EMBL" id="JARLKY010000107">
    <property type="protein sequence ID" value="MEC0231927.1"/>
    <property type="molecule type" value="Genomic_DNA"/>
</dbReference>